<organism evidence="2 3">
    <name type="scientific">Afipia massiliensis</name>
    <dbReference type="NCBI Taxonomy" id="211460"/>
    <lineage>
        <taxon>Bacteria</taxon>
        <taxon>Pseudomonadati</taxon>
        <taxon>Pseudomonadota</taxon>
        <taxon>Alphaproteobacteria</taxon>
        <taxon>Hyphomicrobiales</taxon>
        <taxon>Nitrobacteraceae</taxon>
        <taxon>Afipia</taxon>
    </lineage>
</organism>
<dbReference type="RefSeq" id="WP_184088230.1">
    <property type="nucleotide sequence ID" value="NZ_JACHIJ010000006.1"/>
</dbReference>
<evidence type="ECO:0000313" key="2">
    <source>
        <dbReference type="EMBL" id="MBB5054242.1"/>
    </source>
</evidence>
<accession>A0A840N5T0</accession>
<evidence type="ECO:0000256" key="1">
    <source>
        <dbReference type="SAM" id="MobiDB-lite"/>
    </source>
</evidence>
<proteinExistence type="predicted"/>
<reference evidence="2 3" key="1">
    <citation type="submission" date="2020-08" db="EMBL/GenBank/DDBJ databases">
        <title>Genomic Encyclopedia of Type Strains, Phase IV (KMG-IV): sequencing the most valuable type-strain genomes for metagenomic binning, comparative biology and taxonomic classification.</title>
        <authorList>
            <person name="Goeker M."/>
        </authorList>
    </citation>
    <scope>NUCLEOTIDE SEQUENCE [LARGE SCALE GENOMIC DNA]</scope>
    <source>
        <strain evidence="2 3">DSM 17498</strain>
    </source>
</reference>
<gene>
    <name evidence="2" type="ORF">HNQ36_004244</name>
</gene>
<dbReference type="EMBL" id="JACHIJ010000006">
    <property type="protein sequence ID" value="MBB5054242.1"/>
    <property type="molecule type" value="Genomic_DNA"/>
</dbReference>
<dbReference type="AlphaFoldDB" id="A0A840N5T0"/>
<protein>
    <submittedName>
        <fullName evidence="2">Uncharacterized protein</fullName>
    </submittedName>
</protein>
<name>A0A840N5T0_9BRAD</name>
<evidence type="ECO:0000313" key="3">
    <source>
        <dbReference type="Proteomes" id="UP000521227"/>
    </source>
</evidence>
<comment type="caution">
    <text evidence="2">The sequence shown here is derived from an EMBL/GenBank/DDBJ whole genome shotgun (WGS) entry which is preliminary data.</text>
</comment>
<feature type="region of interest" description="Disordered" evidence="1">
    <location>
        <begin position="141"/>
        <end position="160"/>
    </location>
</feature>
<sequence>MLESIRPKDFIERLFVRDLIDLTWEECRLRQIREALLAESRSAAVERLLYRKNLREVPEGAERIARAQAKEQFKDWTNDRAKQKEIEKDLNKHSQGEDQAILAASYSEIHKELESVKKSIAFAQQRRMALLREVEHRREFGQRARKASDEAVAMIPTKSP</sequence>
<dbReference type="Proteomes" id="UP000521227">
    <property type="component" value="Unassembled WGS sequence"/>
</dbReference>